<accession>A0A0H3K4K0</accession>
<name>A0A0H3K4K0_SYNP6</name>
<proteinExistence type="predicted"/>
<dbReference type="AlphaFoldDB" id="A0A0H3K4K0"/>
<dbReference type="PANTHER" id="PTHR39517:SF1">
    <property type="entry name" value="LIPID-A-DISACCHARIDE SYNTHASE"/>
    <property type="match status" value="1"/>
</dbReference>
<evidence type="ECO:0000313" key="3">
    <source>
        <dbReference type="Proteomes" id="UP000001175"/>
    </source>
</evidence>
<dbReference type="PANTHER" id="PTHR39517">
    <property type="entry name" value="SLL0192 PROTEIN"/>
    <property type="match status" value="1"/>
</dbReference>
<evidence type="ECO:0000313" key="2">
    <source>
        <dbReference type="EMBL" id="BAD79043.1"/>
    </source>
</evidence>
<dbReference type="SUPFAM" id="SSF53756">
    <property type="entry name" value="UDP-Glycosyltransferase/glycogen phosphorylase"/>
    <property type="match status" value="1"/>
</dbReference>
<dbReference type="eggNOG" id="COG4370">
    <property type="taxonomic scope" value="Bacteria"/>
</dbReference>
<dbReference type="KEGG" id="syc:syc0853_c"/>
<gene>
    <name evidence="2" type="ordered locus">syc0853_c</name>
</gene>
<organism evidence="2 3">
    <name type="scientific">Synechococcus sp. (strain ATCC 27144 / PCC 6301 / SAUG 1402/1)</name>
    <name type="common">Anacystis nidulans</name>
    <dbReference type="NCBI Taxonomy" id="269084"/>
    <lineage>
        <taxon>Bacteria</taxon>
        <taxon>Bacillati</taxon>
        <taxon>Cyanobacteriota</taxon>
        <taxon>Cyanophyceae</taxon>
        <taxon>Synechococcales</taxon>
        <taxon>Synechococcaceae</taxon>
        <taxon>Synechococcus</taxon>
    </lineage>
</organism>
<evidence type="ECO:0008006" key="4">
    <source>
        <dbReference type="Google" id="ProtNLM"/>
    </source>
</evidence>
<dbReference type="Proteomes" id="UP000001175">
    <property type="component" value="Chromosome"/>
</dbReference>
<dbReference type="NCBIfam" id="TIGR03492">
    <property type="entry name" value="lipid-A-disaccharide synthase-related protein"/>
    <property type="match status" value="1"/>
</dbReference>
<evidence type="ECO:0000256" key="1">
    <source>
        <dbReference type="SAM" id="MobiDB-lite"/>
    </source>
</evidence>
<dbReference type="EMBL" id="AP008231">
    <property type="protein sequence ID" value="BAD79043.1"/>
    <property type="molecule type" value="Genomic_DNA"/>
</dbReference>
<feature type="region of interest" description="Disordered" evidence="1">
    <location>
        <begin position="367"/>
        <end position="386"/>
    </location>
</feature>
<dbReference type="InterPro" id="IPR019994">
    <property type="entry name" value="Lipid-A-disac_synthase-rel_put"/>
</dbReference>
<protein>
    <recommendedName>
        <fullName evidence="4">Lipid-A-disaccharide synthase</fullName>
    </recommendedName>
</protein>
<sequence length="406" mass="43839">MRRTTMPDLLFLSNGHGEDLNASLIVKAIQTVNPQLAIAAQPIVGAGHAYRKLGVPIIGPTESMPSGGLLYMNPWVLVRDLAQGLVLLSLRQIAAIWRLRQQFKLVVAVGDVVPIALASLTGRPFVAFLVSTSSYYEGRLRLPWLTQRLLRSPRCRQIFCRDAFTAADLQSRGFAKAIFCGYPIMDALQGQGAELVLDPQCPLIALLAGSRLPEAIANLKLQLRLCQELAKWGDFAFAAAIVPAIDATQLQAIAMDLGWQFDGRDRLLTSVGDRRLEVHCRSDAFAEILQASQLVIGMAGTAVEQAVGLGKPVVQLIGAGPQFTYRFAEAQERLLGTDSVQTIGKTPAQPADLTQAAQVILQTLQDPTQPERCRQNGQARVGSPGGSAAIAGQIFSVLRQGSIDDR</sequence>
<reference evidence="2 3" key="1">
    <citation type="journal article" date="2007" name="Photosyn. Res.">
        <title>Complete nucleotide sequence of the freshwater unicellular cyanobacterium Synechococcus elongatus PCC 6301 chromosome: gene content and organization.</title>
        <authorList>
            <person name="Sugita C."/>
            <person name="Ogata K."/>
            <person name="Shikata M."/>
            <person name="Jikuya H."/>
            <person name="Takano J."/>
            <person name="Furumichi M."/>
            <person name="Kanehisa M."/>
            <person name="Omata T."/>
            <person name="Sugiura M."/>
            <person name="Sugita M."/>
        </authorList>
    </citation>
    <scope>NUCLEOTIDE SEQUENCE [LARGE SCALE GENOMIC DNA]</scope>
    <source>
        <strain evidence="3">ATCC 27144 / PCC 6301 / SAUG 1402/1</strain>
    </source>
</reference>